<evidence type="ECO:0000256" key="4">
    <source>
        <dbReference type="ARBA" id="ARBA00022679"/>
    </source>
</evidence>
<keyword evidence="5 7" id="KW-0472">Membrane</keyword>
<dbReference type="RefSeq" id="WP_343784135.1">
    <property type="nucleotide sequence ID" value="NZ_BAAAFH010000003.1"/>
</dbReference>
<organism evidence="8 9">
    <name type="scientific">Wandonia haliotis</name>
    <dbReference type="NCBI Taxonomy" id="574963"/>
    <lineage>
        <taxon>Bacteria</taxon>
        <taxon>Pseudomonadati</taxon>
        <taxon>Bacteroidota</taxon>
        <taxon>Flavobacteriia</taxon>
        <taxon>Flavobacteriales</taxon>
        <taxon>Crocinitomicaceae</taxon>
        <taxon>Wandonia</taxon>
    </lineage>
</organism>
<keyword evidence="4" id="KW-0808">Transferase</keyword>
<dbReference type="PANTHER" id="PTHR30606:SF10">
    <property type="entry name" value="PHOSPHATIDYLINOSITOL MANNOSIDE ACYLTRANSFERASE"/>
    <property type="match status" value="1"/>
</dbReference>
<comment type="subcellular location">
    <subcellularLocation>
        <location evidence="1">Cell inner membrane</location>
    </subcellularLocation>
</comment>
<keyword evidence="6 8" id="KW-0012">Acyltransferase</keyword>
<proteinExistence type="predicted"/>
<dbReference type="CDD" id="cd07984">
    <property type="entry name" value="LPLAT_LABLAT-like"/>
    <property type="match status" value="1"/>
</dbReference>
<evidence type="ECO:0000256" key="2">
    <source>
        <dbReference type="ARBA" id="ARBA00022475"/>
    </source>
</evidence>
<evidence type="ECO:0000256" key="1">
    <source>
        <dbReference type="ARBA" id="ARBA00004533"/>
    </source>
</evidence>
<dbReference type="EMBL" id="BAAAFH010000003">
    <property type="protein sequence ID" value="GAA0873773.1"/>
    <property type="molecule type" value="Genomic_DNA"/>
</dbReference>
<protein>
    <submittedName>
        <fullName evidence="8">Lipid A biosynthesis acyltransferase</fullName>
    </submittedName>
</protein>
<keyword evidence="7" id="KW-0812">Transmembrane</keyword>
<evidence type="ECO:0000313" key="9">
    <source>
        <dbReference type="Proteomes" id="UP001501126"/>
    </source>
</evidence>
<keyword evidence="2" id="KW-1003">Cell membrane</keyword>
<dbReference type="Proteomes" id="UP001501126">
    <property type="component" value="Unassembled WGS sequence"/>
</dbReference>
<name>A0ABN1MKW2_9FLAO</name>
<feature type="transmembrane region" description="Helical" evidence="7">
    <location>
        <begin position="20"/>
        <end position="44"/>
    </location>
</feature>
<evidence type="ECO:0000313" key="8">
    <source>
        <dbReference type="EMBL" id="GAA0873773.1"/>
    </source>
</evidence>
<evidence type="ECO:0000256" key="6">
    <source>
        <dbReference type="ARBA" id="ARBA00023315"/>
    </source>
</evidence>
<accession>A0ABN1MKW2</accession>
<reference evidence="8 9" key="1">
    <citation type="journal article" date="2019" name="Int. J. Syst. Evol. Microbiol.">
        <title>The Global Catalogue of Microorganisms (GCM) 10K type strain sequencing project: providing services to taxonomists for standard genome sequencing and annotation.</title>
        <authorList>
            <consortium name="The Broad Institute Genomics Platform"/>
            <consortium name="The Broad Institute Genome Sequencing Center for Infectious Disease"/>
            <person name="Wu L."/>
            <person name="Ma J."/>
        </authorList>
    </citation>
    <scope>NUCLEOTIDE SEQUENCE [LARGE SCALE GENOMIC DNA]</scope>
    <source>
        <strain evidence="8 9">JCM 16083</strain>
    </source>
</reference>
<evidence type="ECO:0000256" key="7">
    <source>
        <dbReference type="SAM" id="Phobius"/>
    </source>
</evidence>
<keyword evidence="7" id="KW-1133">Transmembrane helix</keyword>
<sequence>MSSWEGKSKGSILGYRIFVWSLKIFGIRSAYALLVPVTYFYYLFSKRASSALREFYQNMYQDNKSHTKLIRKTFLVFGRTLVDRVALGMGMYEKYKFKSTGREYMRESYEQGNGSLLISAHLGNWEIAGNLLEQLEMPVNVVMLDAENEQLKSYLQQQNKQATFTVIPIKNDMSHLLAIRIALQKGEIVCIHGDRFVPGARTMTADFFGKEAHFPQGPFQVAAKFKVPYHIVFALKDGKYGYKFFSTPARISNDPNKIVGDFVEELEKQVLSHPEQWFNFYNFYAQA</sequence>
<dbReference type="InterPro" id="IPR004960">
    <property type="entry name" value="LipA_acyltrans"/>
</dbReference>
<dbReference type="PANTHER" id="PTHR30606">
    <property type="entry name" value="LIPID A BIOSYNTHESIS LAUROYL ACYLTRANSFERASE"/>
    <property type="match status" value="1"/>
</dbReference>
<dbReference type="GO" id="GO:0016746">
    <property type="term" value="F:acyltransferase activity"/>
    <property type="evidence" value="ECO:0007669"/>
    <property type="project" value="UniProtKB-KW"/>
</dbReference>
<evidence type="ECO:0000256" key="5">
    <source>
        <dbReference type="ARBA" id="ARBA00023136"/>
    </source>
</evidence>
<evidence type="ECO:0000256" key="3">
    <source>
        <dbReference type="ARBA" id="ARBA00022519"/>
    </source>
</evidence>
<dbReference type="Pfam" id="PF03279">
    <property type="entry name" value="Lip_A_acyltrans"/>
    <property type="match status" value="1"/>
</dbReference>
<gene>
    <name evidence="8" type="ORF">GCM10009118_01810</name>
</gene>
<comment type="caution">
    <text evidence="8">The sequence shown here is derived from an EMBL/GenBank/DDBJ whole genome shotgun (WGS) entry which is preliminary data.</text>
</comment>
<keyword evidence="9" id="KW-1185">Reference proteome</keyword>
<keyword evidence="3" id="KW-0997">Cell inner membrane</keyword>